<keyword evidence="1" id="KW-0863">Zinc-finger</keyword>
<evidence type="ECO:0000259" key="2">
    <source>
        <dbReference type="PROSITE" id="PS50157"/>
    </source>
</evidence>
<dbReference type="PANTHER" id="PTHR46547:SF7">
    <property type="entry name" value="ZINC FINGER PROTEIN GIS"/>
    <property type="match status" value="1"/>
</dbReference>
<dbReference type="GO" id="GO:0008270">
    <property type="term" value="F:zinc ion binding"/>
    <property type="evidence" value="ECO:0007669"/>
    <property type="project" value="UniProtKB-KW"/>
</dbReference>
<dbReference type="InterPro" id="IPR013087">
    <property type="entry name" value="Znf_C2H2_type"/>
</dbReference>
<keyword evidence="1" id="KW-0862">Zinc</keyword>
<dbReference type="PANTHER" id="PTHR46547">
    <property type="entry name" value="ZINC FINGER PROTEIN GIS"/>
    <property type="match status" value="1"/>
</dbReference>
<dbReference type="GO" id="GO:0009739">
    <property type="term" value="P:response to gibberellin"/>
    <property type="evidence" value="ECO:0007669"/>
    <property type="project" value="InterPro"/>
</dbReference>
<dbReference type="PROSITE" id="PS50157">
    <property type="entry name" value="ZINC_FINGER_C2H2_2"/>
    <property type="match status" value="1"/>
</dbReference>
<comment type="caution">
    <text evidence="3">The sequence shown here is derived from an EMBL/GenBank/DDBJ whole genome shotgun (WGS) entry which is preliminary data.</text>
</comment>
<dbReference type="PROSITE" id="PS00028">
    <property type="entry name" value="ZINC_FINGER_C2H2_1"/>
    <property type="match status" value="1"/>
</dbReference>
<dbReference type="AlphaFoldDB" id="A0AAW2LFC0"/>
<evidence type="ECO:0000256" key="1">
    <source>
        <dbReference type="PROSITE-ProRule" id="PRU00042"/>
    </source>
</evidence>
<reference evidence="3" key="2">
    <citation type="journal article" date="2024" name="Plant">
        <title>Genomic evolution and insights into agronomic trait innovations of Sesamum species.</title>
        <authorList>
            <person name="Miao H."/>
            <person name="Wang L."/>
            <person name="Qu L."/>
            <person name="Liu H."/>
            <person name="Sun Y."/>
            <person name="Le M."/>
            <person name="Wang Q."/>
            <person name="Wei S."/>
            <person name="Zheng Y."/>
            <person name="Lin W."/>
            <person name="Duan Y."/>
            <person name="Cao H."/>
            <person name="Xiong S."/>
            <person name="Wang X."/>
            <person name="Wei L."/>
            <person name="Li C."/>
            <person name="Ma Q."/>
            <person name="Ju M."/>
            <person name="Zhao R."/>
            <person name="Li G."/>
            <person name="Mu C."/>
            <person name="Tian Q."/>
            <person name="Mei H."/>
            <person name="Zhang T."/>
            <person name="Gao T."/>
            <person name="Zhang H."/>
        </authorList>
    </citation>
    <scope>NUCLEOTIDE SEQUENCE</scope>
    <source>
        <strain evidence="3">G02</strain>
    </source>
</reference>
<dbReference type="GO" id="GO:0010090">
    <property type="term" value="P:trichome morphogenesis"/>
    <property type="evidence" value="ECO:0007669"/>
    <property type="project" value="InterPro"/>
</dbReference>
<dbReference type="EMBL" id="JACGWJ010000025">
    <property type="protein sequence ID" value="KAL0316896.1"/>
    <property type="molecule type" value="Genomic_DNA"/>
</dbReference>
<name>A0AAW2LFC0_SESRA</name>
<gene>
    <name evidence="3" type="ORF">Sradi_5567800</name>
</gene>
<feature type="domain" description="C2H2-type" evidence="2">
    <location>
        <begin position="114"/>
        <end position="141"/>
    </location>
</feature>
<proteinExistence type="predicted"/>
<dbReference type="InterPro" id="IPR044291">
    <property type="entry name" value="GIS/GIS2/ZFP8"/>
</dbReference>
<accession>A0AAW2LFC0</accession>
<dbReference type="InterPro" id="IPR036236">
    <property type="entry name" value="Znf_C2H2_sf"/>
</dbReference>
<protein>
    <submittedName>
        <fullName evidence="3">Zinc finger protein GIS</fullName>
    </submittedName>
</protein>
<reference evidence="3" key="1">
    <citation type="submission" date="2020-06" db="EMBL/GenBank/DDBJ databases">
        <authorList>
            <person name="Li T."/>
            <person name="Hu X."/>
            <person name="Zhang T."/>
            <person name="Song X."/>
            <person name="Zhang H."/>
            <person name="Dai N."/>
            <person name="Sheng W."/>
            <person name="Hou X."/>
            <person name="Wei L."/>
        </authorList>
    </citation>
    <scope>NUCLEOTIDE SEQUENCE</scope>
    <source>
        <strain evidence="3">G02</strain>
        <tissue evidence="3">Leaf</tissue>
    </source>
</reference>
<dbReference type="SUPFAM" id="SSF57667">
    <property type="entry name" value="beta-beta-alpha zinc fingers"/>
    <property type="match status" value="1"/>
</dbReference>
<dbReference type="Gene3D" id="3.30.160.60">
    <property type="entry name" value="Classic Zinc Finger"/>
    <property type="match status" value="1"/>
</dbReference>
<keyword evidence="1" id="KW-0479">Metal-binding</keyword>
<sequence>MHKQILVCGSGEKQARKDPYIHLYTSQLGTLSALIHQKNLEFSSNINPPWISEPLHFRKGRGGAIRLFGKEFGGYNKTTIDDDSDSTDENKIAREGEVNKEISGDNTEISSRKFECHYCCRNFPTSQALGGHQNAHKRERQQAKRAHLQSVMAHGGLVDHAHVYGLMNYSRLGSAPTVPMAYHSWNSRSSSYGSHGSYNAHQTQPINGSPLALWRIPDAHSPSMVYNRDPPLPMHQQIPLFNSKDEMMKPLSSISSSPGSHQFRFGYETKADMHDHVSLDLHL</sequence>
<dbReference type="GO" id="GO:0003700">
    <property type="term" value="F:DNA-binding transcription factor activity"/>
    <property type="evidence" value="ECO:0007669"/>
    <property type="project" value="InterPro"/>
</dbReference>
<evidence type="ECO:0000313" key="3">
    <source>
        <dbReference type="EMBL" id="KAL0316896.1"/>
    </source>
</evidence>
<organism evidence="3">
    <name type="scientific">Sesamum radiatum</name>
    <name type="common">Black benniseed</name>
    <dbReference type="NCBI Taxonomy" id="300843"/>
    <lineage>
        <taxon>Eukaryota</taxon>
        <taxon>Viridiplantae</taxon>
        <taxon>Streptophyta</taxon>
        <taxon>Embryophyta</taxon>
        <taxon>Tracheophyta</taxon>
        <taxon>Spermatophyta</taxon>
        <taxon>Magnoliopsida</taxon>
        <taxon>eudicotyledons</taxon>
        <taxon>Gunneridae</taxon>
        <taxon>Pentapetalae</taxon>
        <taxon>asterids</taxon>
        <taxon>lamiids</taxon>
        <taxon>Lamiales</taxon>
        <taxon>Pedaliaceae</taxon>
        <taxon>Sesamum</taxon>
    </lineage>
</organism>